<dbReference type="Proteomes" id="UP000504618">
    <property type="component" value="Unplaced"/>
</dbReference>
<dbReference type="PANTHER" id="PTHR11008">
    <property type="entry name" value="PROTEIN TAKEOUT-LIKE PROTEIN"/>
    <property type="match status" value="1"/>
</dbReference>
<reference evidence="3" key="1">
    <citation type="submission" date="2025-08" db="UniProtKB">
        <authorList>
            <consortium name="RefSeq"/>
        </authorList>
    </citation>
    <scope>IDENTIFICATION</scope>
    <source>
        <tissue evidence="3">Whole body</tissue>
    </source>
</reference>
<protein>
    <submittedName>
        <fullName evidence="3">Uncharacterized protein LOC112458370</fullName>
    </submittedName>
</protein>
<dbReference type="GO" id="GO:0005615">
    <property type="term" value="C:extracellular space"/>
    <property type="evidence" value="ECO:0007669"/>
    <property type="project" value="TreeGrafter"/>
</dbReference>
<dbReference type="Gene3D" id="3.15.10.30">
    <property type="entry name" value="Haemolymph juvenile hormone binding protein"/>
    <property type="match status" value="1"/>
</dbReference>
<dbReference type="Pfam" id="PF06585">
    <property type="entry name" value="JHBP"/>
    <property type="match status" value="1"/>
</dbReference>
<feature type="chain" id="PRO_5026846594" evidence="1">
    <location>
        <begin position="22"/>
        <end position="246"/>
    </location>
</feature>
<keyword evidence="2" id="KW-1185">Reference proteome</keyword>
<dbReference type="OrthoDB" id="8185902at2759"/>
<dbReference type="GeneID" id="112458370"/>
<evidence type="ECO:0000313" key="2">
    <source>
        <dbReference type="Proteomes" id="UP000504618"/>
    </source>
</evidence>
<dbReference type="RefSeq" id="XP_024877741.1">
    <property type="nucleotide sequence ID" value="XM_025021973.1"/>
</dbReference>
<dbReference type="PANTHER" id="PTHR11008:SF41">
    <property type="entry name" value="RE70318P"/>
    <property type="match status" value="1"/>
</dbReference>
<keyword evidence="1" id="KW-0732">Signal</keyword>
<gene>
    <name evidence="3" type="primary">LOC112458370</name>
</gene>
<evidence type="ECO:0000256" key="1">
    <source>
        <dbReference type="SAM" id="SignalP"/>
    </source>
</evidence>
<dbReference type="InterPro" id="IPR010562">
    <property type="entry name" value="Haemolymph_juvenile_hormone-bd"/>
</dbReference>
<dbReference type="InterPro" id="IPR038606">
    <property type="entry name" value="To_sf"/>
</dbReference>
<feature type="signal peptide" evidence="1">
    <location>
        <begin position="1"/>
        <end position="21"/>
    </location>
</feature>
<accession>A0A6J1Q8R1</accession>
<sequence length="246" mass="27917">MVWKMFATIFTFALVLAYVAAEIPSYIHVCGRQNPNLDQCITNSINDMKDNICKGIPELQSPPIEPFFVDKIAISDVDNAKLYLRDATITGLCDFTINSLHIDLDKLHFDIGVIFKKVFLNGTYDFDVHVLVPFVQKGPVFLTTENLLASVGVDMKIVNKNNKRYVYMSKLNLILDIKTLSSKFDMNGEEKSQLNEILSTFLGSNEEEFINRVKPTLGKEISKQVLSIGNNIVKHFTFDELFPERP</sequence>
<dbReference type="AlphaFoldDB" id="A0A6J1Q8R1"/>
<evidence type="ECO:0000313" key="3">
    <source>
        <dbReference type="RefSeq" id="XP_024877741.1"/>
    </source>
</evidence>
<proteinExistence type="predicted"/>
<dbReference type="SMART" id="SM00700">
    <property type="entry name" value="JHBP"/>
    <property type="match status" value="1"/>
</dbReference>
<organism evidence="2 3">
    <name type="scientific">Temnothorax curvispinosus</name>
    <dbReference type="NCBI Taxonomy" id="300111"/>
    <lineage>
        <taxon>Eukaryota</taxon>
        <taxon>Metazoa</taxon>
        <taxon>Ecdysozoa</taxon>
        <taxon>Arthropoda</taxon>
        <taxon>Hexapoda</taxon>
        <taxon>Insecta</taxon>
        <taxon>Pterygota</taxon>
        <taxon>Neoptera</taxon>
        <taxon>Endopterygota</taxon>
        <taxon>Hymenoptera</taxon>
        <taxon>Apocrita</taxon>
        <taxon>Aculeata</taxon>
        <taxon>Formicoidea</taxon>
        <taxon>Formicidae</taxon>
        <taxon>Myrmicinae</taxon>
        <taxon>Temnothorax</taxon>
    </lineage>
</organism>
<name>A0A6J1Q8R1_9HYME</name>